<evidence type="ECO:0000313" key="1">
    <source>
        <dbReference type="EMBL" id="KAA0186664.1"/>
    </source>
</evidence>
<accession>A0A8E0RSA7</accession>
<name>A0A8E0RSA7_9TREM</name>
<gene>
    <name evidence="1" type="ORF">FBUS_05355</name>
</gene>
<dbReference type="Proteomes" id="UP000728185">
    <property type="component" value="Unassembled WGS sequence"/>
</dbReference>
<proteinExistence type="predicted"/>
<dbReference type="OrthoDB" id="405996at2759"/>
<protein>
    <submittedName>
        <fullName evidence="1">Phosphatidylinositide phosphatase SAC2</fullName>
    </submittedName>
</protein>
<dbReference type="EMBL" id="LUCM01009630">
    <property type="protein sequence ID" value="KAA0186664.1"/>
    <property type="molecule type" value="Genomic_DNA"/>
</dbReference>
<dbReference type="AlphaFoldDB" id="A0A8E0RSA7"/>
<keyword evidence="2" id="KW-1185">Reference proteome</keyword>
<sequence length="260" mass="29540">MLYSYRRILYHYWLNTPLFLLFSFLSPSHFVSCAWAFWHAASAVLNEWNPVCLGTVDGVIGKIRYDPVQAFDQSTFRRVVRNTFWVSRNLFPPSKFIQIKVVSCTCPNISSFVFMYVCLQMLPCYPFSSVHLSRHSSRSQSTFTNQSILVFFVVLVLPNPDSCWRLFLIQNSEHVGHLPDGMEIRRVTRVIALPLSTQPTRDLNLKPCTKNHPESVKCTASGTSSNPQNPLIGNVRRRLRNAAGTADTKPVSKVACLPIV</sequence>
<comment type="caution">
    <text evidence="1">The sequence shown here is derived from an EMBL/GenBank/DDBJ whole genome shotgun (WGS) entry which is preliminary data.</text>
</comment>
<evidence type="ECO:0000313" key="2">
    <source>
        <dbReference type="Proteomes" id="UP000728185"/>
    </source>
</evidence>
<organism evidence="1 2">
    <name type="scientific">Fasciolopsis buskii</name>
    <dbReference type="NCBI Taxonomy" id="27845"/>
    <lineage>
        <taxon>Eukaryota</taxon>
        <taxon>Metazoa</taxon>
        <taxon>Spiralia</taxon>
        <taxon>Lophotrochozoa</taxon>
        <taxon>Platyhelminthes</taxon>
        <taxon>Trematoda</taxon>
        <taxon>Digenea</taxon>
        <taxon>Plagiorchiida</taxon>
        <taxon>Echinostomata</taxon>
        <taxon>Echinostomatoidea</taxon>
        <taxon>Fasciolidae</taxon>
        <taxon>Fasciolopsis</taxon>
    </lineage>
</organism>
<reference evidence="1" key="1">
    <citation type="submission" date="2019-05" db="EMBL/GenBank/DDBJ databases">
        <title>Annotation for the trematode Fasciolopsis buski.</title>
        <authorList>
            <person name="Choi Y.-J."/>
        </authorList>
    </citation>
    <scope>NUCLEOTIDE SEQUENCE</scope>
    <source>
        <strain evidence="1">HT</strain>
        <tissue evidence="1">Whole worm</tissue>
    </source>
</reference>